<dbReference type="AlphaFoldDB" id="A0AA47NVK9"/>
<organism evidence="1 2">
    <name type="scientific">Merluccius polli</name>
    <name type="common">Benguela hake</name>
    <name type="synonym">Merluccius cadenati</name>
    <dbReference type="NCBI Taxonomy" id="89951"/>
    <lineage>
        <taxon>Eukaryota</taxon>
        <taxon>Metazoa</taxon>
        <taxon>Chordata</taxon>
        <taxon>Craniata</taxon>
        <taxon>Vertebrata</taxon>
        <taxon>Euteleostomi</taxon>
        <taxon>Actinopterygii</taxon>
        <taxon>Neopterygii</taxon>
        <taxon>Teleostei</taxon>
        <taxon>Neoteleostei</taxon>
        <taxon>Acanthomorphata</taxon>
        <taxon>Zeiogadaria</taxon>
        <taxon>Gadariae</taxon>
        <taxon>Gadiformes</taxon>
        <taxon>Gadoidei</taxon>
        <taxon>Merlucciidae</taxon>
        <taxon>Merluccius</taxon>
    </lineage>
</organism>
<dbReference type="EMBL" id="JAOPHQ010004589">
    <property type="protein sequence ID" value="KAK0138633.1"/>
    <property type="molecule type" value="Genomic_DNA"/>
</dbReference>
<dbReference type="Proteomes" id="UP001174136">
    <property type="component" value="Unassembled WGS sequence"/>
</dbReference>
<gene>
    <name evidence="1" type="ORF">N1851_024821</name>
</gene>
<protein>
    <submittedName>
        <fullName evidence="1">Uncharacterized protein</fullName>
    </submittedName>
</protein>
<name>A0AA47NVK9_MERPO</name>
<proteinExistence type="predicted"/>
<evidence type="ECO:0000313" key="1">
    <source>
        <dbReference type="EMBL" id="KAK0138633.1"/>
    </source>
</evidence>
<evidence type="ECO:0000313" key="2">
    <source>
        <dbReference type="Proteomes" id="UP001174136"/>
    </source>
</evidence>
<accession>A0AA47NVK9</accession>
<comment type="caution">
    <text evidence="1">The sequence shown here is derived from an EMBL/GenBank/DDBJ whole genome shotgun (WGS) entry which is preliminary data.</text>
</comment>
<sequence length="60" mass="6612">MMRDVPDFSILSAKLLSCKVRLAFNAAARAIAAAFSALAFFNSDREYPLYANYPRAIALP</sequence>
<reference evidence="1" key="1">
    <citation type="journal article" date="2023" name="Front. Mar. Sci.">
        <title>A new Merluccius polli reference genome to investigate the effects of global change in West African waters.</title>
        <authorList>
            <person name="Mateo J.L."/>
            <person name="Blanco-Fernandez C."/>
            <person name="Garcia-Vazquez E."/>
            <person name="Machado-Schiaffino G."/>
        </authorList>
    </citation>
    <scope>NUCLEOTIDE SEQUENCE</scope>
    <source>
        <strain evidence="1">C29</strain>
        <tissue evidence="1">Fin</tissue>
    </source>
</reference>
<keyword evidence="2" id="KW-1185">Reference proteome</keyword>